<organism evidence="4 5">
    <name type="scientific">Pseudomonas fluorescens</name>
    <dbReference type="NCBI Taxonomy" id="294"/>
    <lineage>
        <taxon>Bacteria</taxon>
        <taxon>Pseudomonadati</taxon>
        <taxon>Pseudomonadota</taxon>
        <taxon>Gammaproteobacteria</taxon>
        <taxon>Pseudomonadales</taxon>
        <taxon>Pseudomonadaceae</taxon>
        <taxon>Pseudomonas</taxon>
    </lineage>
</organism>
<feature type="modified residue" description="4-aspartylphosphate" evidence="2">
    <location>
        <position position="54"/>
    </location>
</feature>
<dbReference type="Proteomes" id="UP000381093">
    <property type="component" value="Unassembled WGS sequence"/>
</dbReference>
<dbReference type="SMART" id="SM00448">
    <property type="entry name" value="REC"/>
    <property type="match status" value="1"/>
</dbReference>
<protein>
    <submittedName>
        <fullName evidence="4">C4-dicarboxylate transport transcriptional regulatory protein DctD</fullName>
    </submittedName>
</protein>
<evidence type="ECO:0000256" key="2">
    <source>
        <dbReference type="PROSITE-ProRule" id="PRU00169"/>
    </source>
</evidence>
<dbReference type="InterPro" id="IPR011006">
    <property type="entry name" value="CheY-like_superfamily"/>
</dbReference>
<dbReference type="Pfam" id="PF00072">
    <property type="entry name" value="Response_reg"/>
    <property type="match status" value="1"/>
</dbReference>
<dbReference type="PROSITE" id="PS50110">
    <property type="entry name" value="RESPONSE_REGULATORY"/>
    <property type="match status" value="1"/>
</dbReference>
<dbReference type="Gene3D" id="3.40.50.2300">
    <property type="match status" value="1"/>
</dbReference>
<dbReference type="AlphaFoldDB" id="A0A5E7E7C7"/>
<feature type="domain" description="Response regulatory" evidence="3">
    <location>
        <begin position="4"/>
        <end position="117"/>
    </location>
</feature>
<gene>
    <name evidence="4" type="primary">dctD_4</name>
    <name evidence="4" type="ORF">PS710_04358</name>
</gene>
<dbReference type="InterPro" id="IPR050595">
    <property type="entry name" value="Bact_response_regulator"/>
</dbReference>
<reference evidence="4 5" key="1">
    <citation type="submission" date="2019-09" db="EMBL/GenBank/DDBJ databases">
        <authorList>
            <person name="Chandra G."/>
            <person name="Truman W A."/>
        </authorList>
    </citation>
    <scope>NUCLEOTIDE SEQUENCE [LARGE SCALE GENOMIC DNA]</scope>
    <source>
        <strain evidence="4">PS710</strain>
    </source>
</reference>
<dbReference type="RefSeq" id="WP_150766322.1">
    <property type="nucleotide sequence ID" value="NZ_CABVHW010000017.1"/>
</dbReference>
<name>A0A5E7E7C7_PSEFL</name>
<evidence type="ECO:0000313" key="5">
    <source>
        <dbReference type="Proteomes" id="UP000381093"/>
    </source>
</evidence>
<dbReference type="GO" id="GO:0000160">
    <property type="term" value="P:phosphorelay signal transduction system"/>
    <property type="evidence" value="ECO:0007669"/>
    <property type="project" value="InterPro"/>
</dbReference>
<dbReference type="SUPFAM" id="SSF52172">
    <property type="entry name" value="CheY-like"/>
    <property type="match status" value="1"/>
</dbReference>
<dbReference type="EMBL" id="CABVHW010000017">
    <property type="protein sequence ID" value="VVO22578.1"/>
    <property type="molecule type" value="Genomic_DNA"/>
</dbReference>
<accession>A0A5E7E7C7</accession>
<sequence>MSPTVLVVEDDEILRSMTADAISLLGLIIIDCRSADDALPVLEGSSSIVLVMTDICMPGTMDGLQLAQVIWSRWPLLPVILTSGNKSIPDGLLPPHSFFLRKPWTLDALHQAVRLYIPA</sequence>
<evidence type="ECO:0000256" key="1">
    <source>
        <dbReference type="ARBA" id="ARBA00022553"/>
    </source>
</evidence>
<dbReference type="PANTHER" id="PTHR44591">
    <property type="entry name" value="STRESS RESPONSE REGULATOR PROTEIN 1"/>
    <property type="match status" value="1"/>
</dbReference>
<keyword evidence="1 2" id="KW-0597">Phosphoprotein</keyword>
<proteinExistence type="predicted"/>
<evidence type="ECO:0000259" key="3">
    <source>
        <dbReference type="PROSITE" id="PS50110"/>
    </source>
</evidence>
<dbReference type="PANTHER" id="PTHR44591:SF21">
    <property type="entry name" value="TWO-COMPONENT RESPONSE REGULATOR"/>
    <property type="match status" value="1"/>
</dbReference>
<dbReference type="InterPro" id="IPR001789">
    <property type="entry name" value="Sig_transdc_resp-reg_receiver"/>
</dbReference>
<evidence type="ECO:0000313" key="4">
    <source>
        <dbReference type="EMBL" id="VVO22578.1"/>
    </source>
</evidence>